<feature type="domain" description="Arm DNA-binding" evidence="1">
    <location>
        <begin position="4"/>
        <end position="84"/>
    </location>
</feature>
<name>A0ABW2U980_9BACT</name>
<dbReference type="EMBL" id="JBHTEK010000001">
    <property type="protein sequence ID" value="MFC7669036.1"/>
    <property type="molecule type" value="Genomic_DNA"/>
</dbReference>
<evidence type="ECO:0000313" key="3">
    <source>
        <dbReference type="Proteomes" id="UP001596513"/>
    </source>
</evidence>
<evidence type="ECO:0000259" key="1">
    <source>
        <dbReference type="Pfam" id="PF17293"/>
    </source>
</evidence>
<organism evidence="2 3">
    <name type="scientific">Hymenobacter humi</name>
    <dbReference type="NCBI Taxonomy" id="1411620"/>
    <lineage>
        <taxon>Bacteria</taxon>
        <taxon>Pseudomonadati</taxon>
        <taxon>Bacteroidota</taxon>
        <taxon>Cytophagia</taxon>
        <taxon>Cytophagales</taxon>
        <taxon>Hymenobacteraceae</taxon>
        <taxon>Hymenobacter</taxon>
    </lineage>
</organism>
<keyword evidence="3" id="KW-1185">Reference proteome</keyword>
<comment type="caution">
    <text evidence="2">The sequence shown here is derived from an EMBL/GenBank/DDBJ whole genome shotgun (WGS) entry which is preliminary data.</text>
</comment>
<dbReference type="Pfam" id="PF17293">
    <property type="entry name" value="Arm-DNA-bind_5"/>
    <property type="match status" value="1"/>
</dbReference>
<dbReference type="Proteomes" id="UP001596513">
    <property type="component" value="Unassembled WGS sequence"/>
</dbReference>
<evidence type="ECO:0000313" key="2">
    <source>
        <dbReference type="EMBL" id="MFC7669036.1"/>
    </source>
</evidence>
<gene>
    <name evidence="2" type="ORF">ACFQT0_18020</name>
</gene>
<reference evidence="3" key="1">
    <citation type="journal article" date="2019" name="Int. J. Syst. Evol. Microbiol.">
        <title>The Global Catalogue of Microorganisms (GCM) 10K type strain sequencing project: providing services to taxonomists for standard genome sequencing and annotation.</title>
        <authorList>
            <consortium name="The Broad Institute Genomics Platform"/>
            <consortium name="The Broad Institute Genome Sequencing Center for Infectious Disease"/>
            <person name="Wu L."/>
            <person name="Ma J."/>
        </authorList>
    </citation>
    <scope>NUCLEOTIDE SEQUENCE [LARGE SCALE GENOMIC DNA]</scope>
    <source>
        <strain evidence="3">JCM 19635</strain>
    </source>
</reference>
<dbReference type="GO" id="GO:0003677">
    <property type="term" value="F:DNA binding"/>
    <property type="evidence" value="ECO:0007669"/>
    <property type="project" value="UniProtKB-KW"/>
</dbReference>
<dbReference type="RefSeq" id="WP_380204548.1">
    <property type="nucleotide sequence ID" value="NZ_JBHTEK010000001.1"/>
</dbReference>
<sequence>MKVLLKLEKMNKAGEAPVYLRITKDRKPKYVSIGVHVKPQNWDSDQGRVKKPHPNIERTNAFIAQKVAEASGVALALQTESKFVSPCKSSRPSWASLRRAS</sequence>
<accession>A0ABW2U980</accession>
<dbReference type="InterPro" id="IPR035386">
    <property type="entry name" value="Arm-DNA-bind_5"/>
</dbReference>
<keyword evidence="2" id="KW-0238">DNA-binding</keyword>
<protein>
    <submittedName>
        <fullName evidence="2">Arm DNA-binding domain-containing protein</fullName>
    </submittedName>
</protein>
<proteinExistence type="predicted"/>